<name>A0ACC2G102_DALPE</name>
<protein>
    <submittedName>
        <fullName evidence="1">Uncharacterized protein</fullName>
    </submittedName>
</protein>
<dbReference type="Proteomes" id="UP001157502">
    <property type="component" value="Chromosome 19"/>
</dbReference>
<comment type="caution">
    <text evidence="1">The sequence shown here is derived from an EMBL/GenBank/DDBJ whole genome shotgun (WGS) entry which is preliminary data.</text>
</comment>
<dbReference type="EMBL" id="CM055746">
    <property type="protein sequence ID" value="KAJ7997201.1"/>
    <property type="molecule type" value="Genomic_DNA"/>
</dbReference>
<evidence type="ECO:0000313" key="1">
    <source>
        <dbReference type="EMBL" id="KAJ7997201.1"/>
    </source>
</evidence>
<keyword evidence="2" id="KW-1185">Reference proteome</keyword>
<organism evidence="1 2">
    <name type="scientific">Dallia pectoralis</name>
    <name type="common">Alaska blackfish</name>
    <dbReference type="NCBI Taxonomy" id="75939"/>
    <lineage>
        <taxon>Eukaryota</taxon>
        <taxon>Metazoa</taxon>
        <taxon>Chordata</taxon>
        <taxon>Craniata</taxon>
        <taxon>Vertebrata</taxon>
        <taxon>Euteleostomi</taxon>
        <taxon>Actinopterygii</taxon>
        <taxon>Neopterygii</taxon>
        <taxon>Teleostei</taxon>
        <taxon>Protacanthopterygii</taxon>
        <taxon>Esociformes</taxon>
        <taxon>Umbridae</taxon>
        <taxon>Dallia</taxon>
    </lineage>
</organism>
<sequence length="99" mass="10417">MTFGVSDRLNHMGLPPTNTLQSALKQAPVASGWFVALRGRKLVPTRVASSDATAAGTSISLQETSDEATGRGVLETGRGRCFSSPRGALARETEERGVD</sequence>
<gene>
    <name evidence="1" type="ORF">DPEC_G00226500</name>
</gene>
<reference evidence="1" key="1">
    <citation type="submission" date="2021-05" db="EMBL/GenBank/DDBJ databases">
        <authorList>
            <person name="Pan Q."/>
            <person name="Jouanno E."/>
            <person name="Zahm M."/>
            <person name="Klopp C."/>
            <person name="Cabau C."/>
            <person name="Louis A."/>
            <person name="Berthelot C."/>
            <person name="Parey E."/>
            <person name="Roest Crollius H."/>
            <person name="Montfort J."/>
            <person name="Robinson-Rechavi M."/>
            <person name="Bouchez O."/>
            <person name="Lampietro C."/>
            <person name="Lopez Roques C."/>
            <person name="Donnadieu C."/>
            <person name="Postlethwait J."/>
            <person name="Bobe J."/>
            <person name="Dillon D."/>
            <person name="Chandos A."/>
            <person name="von Hippel F."/>
            <person name="Guiguen Y."/>
        </authorList>
    </citation>
    <scope>NUCLEOTIDE SEQUENCE</scope>
    <source>
        <strain evidence="1">YG-Jan2019</strain>
    </source>
</reference>
<evidence type="ECO:0000313" key="2">
    <source>
        <dbReference type="Proteomes" id="UP001157502"/>
    </source>
</evidence>
<accession>A0ACC2G102</accession>
<proteinExistence type="predicted"/>